<feature type="transmembrane region" description="Helical" evidence="1">
    <location>
        <begin position="377"/>
        <end position="397"/>
    </location>
</feature>
<feature type="transmembrane region" description="Helical" evidence="1">
    <location>
        <begin position="1008"/>
        <end position="1026"/>
    </location>
</feature>
<feature type="transmembrane region" description="Helical" evidence="1">
    <location>
        <begin position="1033"/>
        <end position="1057"/>
    </location>
</feature>
<feature type="transmembrane region" description="Helical" evidence="1">
    <location>
        <begin position="404"/>
        <end position="424"/>
    </location>
</feature>
<name>I0ILJ7_LEPFC</name>
<gene>
    <name evidence="2" type="ordered locus">LFE_0425</name>
</gene>
<dbReference type="InterPro" id="IPR001036">
    <property type="entry name" value="Acrflvin-R"/>
</dbReference>
<dbReference type="PANTHER" id="PTHR32063">
    <property type="match status" value="1"/>
</dbReference>
<dbReference type="HOGENOM" id="CLU_002755_1_2_0"/>
<dbReference type="AlphaFoldDB" id="I0ILJ7"/>
<dbReference type="KEGG" id="lfc:LFE_0425"/>
<dbReference type="Gene3D" id="3.30.70.1320">
    <property type="entry name" value="Multidrug efflux transporter AcrB pore domain like"/>
    <property type="match status" value="1"/>
</dbReference>
<keyword evidence="3" id="KW-1185">Reference proteome</keyword>
<dbReference type="SUPFAM" id="SSF82714">
    <property type="entry name" value="Multidrug efflux transporter AcrB TolC docking domain, DN and DC subdomains"/>
    <property type="match status" value="2"/>
</dbReference>
<evidence type="ECO:0000313" key="2">
    <source>
        <dbReference type="EMBL" id="BAM06146.1"/>
    </source>
</evidence>
<feature type="transmembrane region" description="Helical" evidence="1">
    <location>
        <begin position="352"/>
        <end position="371"/>
    </location>
</feature>
<dbReference type="Proteomes" id="UP000007382">
    <property type="component" value="Chromosome"/>
</dbReference>
<protein>
    <submittedName>
        <fullName evidence="2">Putative acriflavin resistance protein</fullName>
    </submittedName>
</protein>
<dbReference type="OrthoDB" id="9758297at2"/>
<dbReference type="EMBL" id="AP012342">
    <property type="protein sequence ID" value="BAM06146.1"/>
    <property type="molecule type" value="Genomic_DNA"/>
</dbReference>
<dbReference type="eggNOG" id="COG0841">
    <property type="taxonomic scope" value="Bacteria"/>
</dbReference>
<dbReference type="PATRIC" id="fig|1162668.3.peg.496"/>
<keyword evidence="1" id="KW-0812">Transmembrane</keyword>
<keyword evidence="1" id="KW-1133">Transmembrane helix</keyword>
<dbReference type="GO" id="GO:0042910">
    <property type="term" value="F:xenobiotic transmembrane transporter activity"/>
    <property type="evidence" value="ECO:0007669"/>
    <property type="project" value="TreeGrafter"/>
</dbReference>
<dbReference type="Pfam" id="PF00873">
    <property type="entry name" value="ACR_tran"/>
    <property type="match status" value="1"/>
</dbReference>
<dbReference type="SUPFAM" id="SSF82693">
    <property type="entry name" value="Multidrug efflux transporter AcrB pore domain, PN1, PN2, PC1 and PC2 subdomains"/>
    <property type="match status" value="3"/>
</dbReference>
<dbReference type="PRINTS" id="PR00702">
    <property type="entry name" value="ACRIFLAVINRP"/>
</dbReference>
<feature type="transmembrane region" description="Helical" evidence="1">
    <location>
        <begin position="492"/>
        <end position="513"/>
    </location>
</feature>
<dbReference type="STRING" id="1162668.LFE_0425"/>
<feature type="transmembrane region" description="Helical" evidence="1">
    <location>
        <begin position="459"/>
        <end position="480"/>
    </location>
</feature>
<dbReference type="RefSeq" id="WP_014448639.1">
    <property type="nucleotide sequence ID" value="NC_017094.1"/>
</dbReference>
<dbReference type="Gene3D" id="3.30.2090.10">
    <property type="entry name" value="Multidrug efflux transporter AcrB TolC docking domain, DN and DC subdomains"/>
    <property type="match status" value="2"/>
</dbReference>
<evidence type="ECO:0000256" key="1">
    <source>
        <dbReference type="SAM" id="Phobius"/>
    </source>
</evidence>
<evidence type="ECO:0000313" key="3">
    <source>
        <dbReference type="Proteomes" id="UP000007382"/>
    </source>
</evidence>
<dbReference type="PANTHER" id="PTHR32063:SF16">
    <property type="entry name" value="CATION EFFLUX SYSTEM (ACRB_ACRD_ACRF FAMILY)"/>
    <property type="match status" value="1"/>
</dbReference>
<feature type="transmembrane region" description="Helical" evidence="1">
    <location>
        <begin position="935"/>
        <end position="956"/>
    </location>
</feature>
<dbReference type="SUPFAM" id="SSF82866">
    <property type="entry name" value="Multidrug efflux transporter AcrB transmembrane domain"/>
    <property type="match status" value="2"/>
</dbReference>
<keyword evidence="1" id="KW-0472">Membrane</keyword>
<reference evidence="2 3" key="1">
    <citation type="journal article" date="2012" name="J. Bacteriol.">
        <title>Complete Genome Sequence of Leptospirillum ferrooxidans Strain C2-3, Isolated from a Fresh Volcanic Ash Deposit on the Island of Miyake, Japan.</title>
        <authorList>
            <person name="Fujimura R."/>
            <person name="Sato Y."/>
            <person name="Nishizawa T."/>
            <person name="Oshima K."/>
            <person name="Kim S.-W."/>
            <person name="Hattori M."/>
            <person name="Kamijo T."/>
            <person name="Ohta H."/>
        </authorList>
    </citation>
    <scope>NUCLEOTIDE SEQUENCE [LARGE SCALE GENOMIC DNA]</scope>
    <source>
        <strain evidence="2 3">C2-3</strain>
    </source>
</reference>
<proteinExistence type="predicted"/>
<sequence length="1075" mass="116782">MTGEKHGPGFAGWLSRTFIDSPLTPILILISLALGGLAVLKTPREEDPQIKVPMMDLFVSDPGMSATEMSRHIVAPLERHLSRIKGVKAVYSQSESGTAVVTVRFHVGEPMGKSLVKIYSEVMKSRGYLPRDAGPVLVKPMDINDVPVMAVTLYSKTESDAVLHRLSEEVATSFKRIPGTGQVTVIGGRRRTVRVVLSPSDLTAHHLTAMDVSAAIWRSNRSIDLGSFDRNNISYQVALSGTLTRVSQVRNLVVSVQHGKSIRLFQVAKVTDGPGPLESYVWIGHPATSPLSGDETAVTVAVAKKKGINAVVVANQILQKMKDLSARKIPSDVQWTVTRNYGHTANEKADDLLLHLVVATVAVILLVALGLSLRESGVVAVAIPVTLALTLFGSMVIGYTVNRVTLFALIFSIGILVDDAIVVVENINRHFHFLGGKRDRDTLLERAVVAVGEVGNPTILATFTVIGALFPMAFVSGLMGPYMRPIPVNASLAMTGSLLVALTVVPFLALRMVPPAGHVNKIMGKVDAGIRHLYRSIMLPLLNSRLRQNLFFASVLLLTVGVMAFFDTRTLLLKMLPFDNKSELDVVIDMPAGTTLESTARTAMALERVILKDPSVRSDQAYVGLAAPFDFNGLVRHYYLRRGKRVAEIHINLLPREKRSLQSHRIAEEMERKLAPVAHSFGARIKMVEVPPGPPVMAPIVAEVTGPDQKSISDYAKKVRDVFQHAEGVIDVDSTLPDPQVRYRIRVDQEKAALSGVSTEQIEKALTLGLHGETGELHTTSGKGYVPIVLDVSRKDRSSIKDLDSIMVRSNNGRLLPLGTLIDVSEEGAPAVLYRKNLRPVVYVTGNTIGSNRSPVYAAVDLSRKLPPSELSGHPEAVRQYFWGYPSSNDKISVRWGGEWHVTYVTFRDMGIAFIAAIVVIYLLIVIQFKSYVTPLIIMSPIPLALIGVIPGHVLLGSNFTATSMIGFIALGGIMVRNSILLVDFLHTKKAEGVELKQAVLEAGAVRTRPILLTALALVAGSFVILSDPIFRGMAIALLAGSMVSTILTLVLVPLLVARVEGKRWPDGRQMVSGN</sequence>
<dbReference type="Gene3D" id="3.30.70.1440">
    <property type="entry name" value="Multidrug efflux transporter AcrB pore domain"/>
    <property type="match status" value="1"/>
</dbReference>
<accession>I0ILJ7</accession>
<feature type="transmembrane region" description="Helical" evidence="1">
    <location>
        <begin position="910"/>
        <end position="929"/>
    </location>
</feature>
<dbReference type="GO" id="GO:0005886">
    <property type="term" value="C:plasma membrane"/>
    <property type="evidence" value="ECO:0007669"/>
    <property type="project" value="TreeGrafter"/>
</dbReference>
<reference evidence="3" key="2">
    <citation type="submission" date="2012-03" db="EMBL/GenBank/DDBJ databases">
        <title>The complete genome sequence of the pioneer microbe on fresh volcanic deposit, Leptospirillum ferrooxidans strain C2-3.</title>
        <authorList>
            <person name="Fujimura R."/>
            <person name="Sato Y."/>
            <person name="Nishizawa T."/>
            <person name="Nanba K."/>
            <person name="Oshima K."/>
            <person name="Hattori M."/>
            <person name="Kamijo T."/>
            <person name="Ohta H."/>
        </authorList>
    </citation>
    <scope>NUCLEOTIDE SEQUENCE [LARGE SCALE GENOMIC DNA]</scope>
    <source>
        <strain evidence="3">C2-3</strain>
    </source>
</reference>
<feature type="transmembrane region" description="Helical" evidence="1">
    <location>
        <begin position="548"/>
        <end position="566"/>
    </location>
</feature>
<dbReference type="Gene3D" id="3.30.70.1430">
    <property type="entry name" value="Multidrug efflux transporter AcrB pore domain"/>
    <property type="match status" value="2"/>
</dbReference>
<organism evidence="2 3">
    <name type="scientific">Leptospirillum ferrooxidans (strain C2-3)</name>
    <dbReference type="NCBI Taxonomy" id="1162668"/>
    <lineage>
        <taxon>Bacteria</taxon>
        <taxon>Pseudomonadati</taxon>
        <taxon>Nitrospirota</taxon>
        <taxon>Nitrospiria</taxon>
        <taxon>Nitrospirales</taxon>
        <taxon>Nitrospiraceae</taxon>
        <taxon>Leptospirillum</taxon>
    </lineage>
</organism>
<dbReference type="Gene3D" id="1.20.1640.10">
    <property type="entry name" value="Multidrug efflux transporter AcrB transmembrane domain"/>
    <property type="match status" value="2"/>
</dbReference>
<feature type="transmembrane region" description="Helical" evidence="1">
    <location>
        <begin position="968"/>
        <end position="988"/>
    </location>
</feature>
<dbReference type="InterPro" id="IPR027463">
    <property type="entry name" value="AcrB_DN_DC_subdom"/>
</dbReference>